<evidence type="ECO:0000256" key="2">
    <source>
        <dbReference type="SAM" id="Phobius"/>
    </source>
</evidence>
<dbReference type="Proteomes" id="UP000004535">
    <property type="component" value="Unassembled WGS sequence"/>
</dbReference>
<comment type="caution">
    <text evidence="3">The sequence shown here is derived from an EMBL/GenBank/DDBJ whole genome shotgun (WGS) entry which is preliminary data.</text>
</comment>
<feature type="region of interest" description="Disordered" evidence="1">
    <location>
        <begin position="1"/>
        <end position="21"/>
    </location>
</feature>
<accession>B9BVE8</accession>
<proteinExistence type="predicted"/>
<name>B9BVE8_9BURK</name>
<reference evidence="3 4" key="1">
    <citation type="journal article" date="2012" name="J. Bacteriol.">
        <title>Draft Genome Sequence Determination for Cystic Fibrosis and Chronic Granulomatous Disease Burkholderia multivorans Isolates.</title>
        <authorList>
            <person name="Varga J.J."/>
            <person name="Losada L."/>
            <person name="Zelazny A.M."/>
            <person name="Brinkac L."/>
            <person name="Harkins D."/>
            <person name="Radune D."/>
            <person name="Hostetler J."/>
            <person name="Sampaio E.P."/>
            <person name="Ronning C.M."/>
            <person name="Nierman W.C."/>
            <person name="Greenberg D.E."/>
            <person name="Holland S.M."/>
            <person name="Goldberg J.B."/>
        </authorList>
    </citation>
    <scope>NUCLEOTIDE SEQUENCE [LARGE SCALE GENOMIC DNA]</scope>
    <source>
        <strain evidence="3 4">CGD2</strain>
    </source>
</reference>
<dbReference type="AlphaFoldDB" id="B9BVE8"/>
<sequence>MEQKGHGNRTDGRREPLGGGGVAPIGAGAFSAILYNTAVLPKAPGRLRRTFMRLLR</sequence>
<gene>
    <name evidence="3" type="ORF">BURMUCGD2_0267</name>
</gene>
<keyword evidence="2" id="KW-1133">Transmembrane helix</keyword>
<keyword evidence="2" id="KW-0812">Transmembrane</keyword>
<evidence type="ECO:0000313" key="4">
    <source>
        <dbReference type="Proteomes" id="UP000004535"/>
    </source>
</evidence>
<evidence type="ECO:0000313" key="3">
    <source>
        <dbReference type="EMBL" id="EEE05353.1"/>
    </source>
</evidence>
<protein>
    <submittedName>
        <fullName evidence="3">Uncharacterized protein</fullName>
    </submittedName>
</protein>
<feature type="transmembrane region" description="Helical" evidence="2">
    <location>
        <begin position="20"/>
        <end position="40"/>
    </location>
</feature>
<dbReference type="EMBL" id="ACFC01000010">
    <property type="protein sequence ID" value="EEE05353.1"/>
    <property type="molecule type" value="Genomic_DNA"/>
</dbReference>
<organism evidence="3 4">
    <name type="scientific">Burkholderia multivorans CGD2</name>
    <dbReference type="NCBI Taxonomy" id="513052"/>
    <lineage>
        <taxon>Bacteria</taxon>
        <taxon>Pseudomonadati</taxon>
        <taxon>Pseudomonadota</taxon>
        <taxon>Betaproteobacteria</taxon>
        <taxon>Burkholderiales</taxon>
        <taxon>Burkholderiaceae</taxon>
        <taxon>Burkholderia</taxon>
        <taxon>Burkholderia cepacia complex</taxon>
    </lineage>
</organism>
<keyword evidence="2" id="KW-0472">Membrane</keyword>
<feature type="compositionally biased region" description="Basic and acidic residues" evidence="1">
    <location>
        <begin position="1"/>
        <end position="16"/>
    </location>
</feature>
<evidence type="ECO:0000256" key="1">
    <source>
        <dbReference type="SAM" id="MobiDB-lite"/>
    </source>
</evidence>